<gene>
    <name evidence="4" type="primary">tenA</name>
    <name evidence="4" type="ORF">JX360_04175</name>
</gene>
<reference evidence="4" key="1">
    <citation type="submission" date="2021-02" db="EMBL/GenBank/DDBJ databases">
        <title>The CRISPR/cas machinery reduction and long-range gene transfer in the hot spring cyanobacterium Synechococcus.</title>
        <authorList>
            <person name="Dvorak P."/>
            <person name="Jahodarova E."/>
            <person name="Hasler P."/>
            <person name="Poulickova A."/>
        </authorList>
    </citation>
    <scope>NUCLEOTIDE SEQUENCE</scope>
    <source>
        <strain evidence="4">Rupite</strain>
    </source>
</reference>
<evidence type="ECO:0000259" key="3">
    <source>
        <dbReference type="Pfam" id="PF03070"/>
    </source>
</evidence>
<comment type="catalytic activity">
    <reaction evidence="2">
        <text>4-amino-5-aminomethyl-2-methylpyrimidine + H2O = 4-amino-5-hydroxymethyl-2-methylpyrimidine + NH4(+)</text>
        <dbReference type="Rhea" id="RHEA:31799"/>
        <dbReference type="ChEBI" id="CHEBI:15377"/>
        <dbReference type="ChEBI" id="CHEBI:16892"/>
        <dbReference type="ChEBI" id="CHEBI:28938"/>
        <dbReference type="ChEBI" id="CHEBI:63416"/>
        <dbReference type="EC" id="3.5.99.2"/>
    </reaction>
</comment>
<dbReference type="EMBL" id="JAFIRA010000006">
    <property type="protein sequence ID" value="MCJ2542110.1"/>
    <property type="molecule type" value="Genomic_DNA"/>
</dbReference>
<feature type="domain" description="Thiaminase-2/PQQC" evidence="3">
    <location>
        <begin position="10"/>
        <end position="212"/>
    </location>
</feature>
<proteinExistence type="inferred from homology"/>
<evidence type="ECO:0000256" key="2">
    <source>
        <dbReference type="RuleBase" id="RU363093"/>
    </source>
</evidence>
<dbReference type="InterPro" id="IPR016084">
    <property type="entry name" value="Haem_Oase-like_multi-hlx"/>
</dbReference>
<organism evidence="4 5">
    <name type="scientific">Thermostichus vulcanus str. 'Rupite'</name>
    <dbReference type="NCBI Taxonomy" id="2813851"/>
    <lineage>
        <taxon>Bacteria</taxon>
        <taxon>Bacillati</taxon>
        <taxon>Cyanobacteriota</taxon>
        <taxon>Cyanophyceae</taxon>
        <taxon>Thermostichales</taxon>
        <taxon>Thermostichaceae</taxon>
        <taxon>Thermostichus</taxon>
    </lineage>
</organism>
<keyword evidence="5" id="KW-1185">Reference proteome</keyword>
<dbReference type="InterPro" id="IPR004305">
    <property type="entry name" value="Thiaminase-2/PQQC"/>
</dbReference>
<keyword evidence="2" id="KW-0378">Hydrolase</keyword>
<comment type="catalytic activity">
    <reaction evidence="2">
        <text>thiamine + H2O = 5-(2-hydroxyethyl)-4-methylthiazole + 4-amino-5-hydroxymethyl-2-methylpyrimidine + H(+)</text>
        <dbReference type="Rhea" id="RHEA:17509"/>
        <dbReference type="ChEBI" id="CHEBI:15377"/>
        <dbReference type="ChEBI" id="CHEBI:15378"/>
        <dbReference type="ChEBI" id="CHEBI:16892"/>
        <dbReference type="ChEBI" id="CHEBI:17957"/>
        <dbReference type="ChEBI" id="CHEBI:18385"/>
        <dbReference type="EC" id="3.5.99.2"/>
    </reaction>
</comment>
<evidence type="ECO:0000313" key="5">
    <source>
        <dbReference type="Proteomes" id="UP000830835"/>
    </source>
</evidence>
<comment type="similarity">
    <text evidence="2">Belongs to the TenA family.</text>
</comment>
<dbReference type="CDD" id="cd19365">
    <property type="entry name" value="TenA_C-like"/>
    <property type="match status" value="1"/>
</dbReference>
<evidence type="ECO:0000256" key="1">
    <source>
        <dbReference type="ARBA" id="ARBA00004948"/>
    </source>
</evidence>
<protein>
    <recommendedName>
        <fullName evidence="2">Aminopyrimidine aminohydrolase</fullName>
        <ecNumber evidence="2">3.5.99.2</ecNumber>
    </recommendedName>
</protein>
<dbReference type="Gene3D" id="1.20.910.10">
    <property type="entry name" value="Heme oxygenase-like"/>
    <property type="match status" value="1"/>
</dbReference>
<dbReference type="InterPro" id="IPR027574">
    <property type="entry name" value="Thiaminase_II"/>
</dbReference>
<dbReference type="NCBIfam" id="TIGR04306">
    <property type="entry name" value="salvage_TenA"/>
    <property type="match status" value="1"/>
</dbReference>
<dbReference type="RefSeq" id="WP_244349337.1">
    <property type="nucleotide sequence ID" value="NZ_JAFIRA010000006.1"/>
</dbReference>
<evidence type="ECO:0000313" key="4">
    <source>
        <dbReference type="EMBL" id="MCJ2542110.1"/>
    </source>
</evidence>
<comment type="pathway">
    <text evidence="1 2">Cofactor biosynthesis; thiamine diphosphate biosynthesis.</text>
</comment>
<dbReference type="SUPFAM" id="SSF48613">
    <property type="entry name" value="Heme oxygenase-like"/>
    <property type="match status" value="1"/>
</dbReference>
<dbReference type="Pfam" id="PF03070">
    <property type="entry name" value="TENA_THI-4"/>
    <property type="match status" value="1"/>
</dbReference>
<accession>A0ABT0C9S6</accession>
<comment type="function">
    <text evidence="2">Catalyzes an amino-pyrimidine hydrolysis reaction at the C5' of the pyrimidine moiety of thiamine compounds, a reaction that is part of a thiamine salvage pathway.</text>
</comment>
<dbReference type="PANTHER" id="PTHR43198">
    <property type="entry name" value="BIFUNCTIONAL TH2 PROTEIN"/>
    <property type="match status" value="1"/>
</dbReference>
<keyword evidence="2" id="KW-0784">Thiamine biosynthesis</keyword>
<dbReference type="InterPro" id="IPR050967">
    <property type="entry name" value="Thiamine_Salvage_TenA"/>
</dbReference>
<dbReference type="EC" id="3.5.99.2" evidence="2"/>
<dbReference type="Proteomes" id="UP000830835">
    <property type="component" value="Unassembled WGS sequence"/>
</dbReference>
<comment type="caution">
    <text evidence="4">The sequence shown here is derived from an EMBL/GenBank/DDBJ whole genome shotgun (WGS) entry which is preliminary data.</text>
</comment>
<name>A0ABT0C9S6_THEVL</name>
<dbReference type="PANTHER" id="PTHR43198:SF2">
    <property type="entry name" value="SI:CH1073-67J19.1-RELATED"/>
    <property type="match status" value="1"/>
</dbReference>
<sequence>MSNSFTDHLWQTIQPIYQQILTHPFNQELAAGTLSRAQFQFYLQQDALYLTDFARALGLIGARSEGAEQVVSFLNFAIGAIVAERSLHESYFRLYDIQPETTYAPACFTYTRSLLASAALDPYEVAIAAVLPCFWIYREVGSAIYQMAKPGNPYQQWIDTYAGEEFAQVVQQAIDITESVAEQTTAALREKMTAAFVTASRLEWLFWDSAYRLESWLPG</sequence>